<evidence type="ECO:0008006" key="3">
    <source>
        <dbReference type="Google" id="ProtNLM"/>
    </source>
</evidence>
<keyword evidence="2" id="KW-1185">Reference proteome</keyword>
<dbReference type="OrthoDB" id="9784036at2"/>
<dbReference type="SUPFAM" id="SSF53474">
    <property type="entry name" value="alpha/beta-Hydrolases"/>
    <property type="match status" value="1"/>
</dbReference>
<evidence type="ECO:0000313" key="2">
    <source>
        <dbReference type="Proteomes" id="UP000321886"/>
    </source>
</evidence>
<dbReference type="PANTHER" id="PTHR48098:SF6">
    <property type="entry name" value="FERRI-BACILLIBACTIN ESTERASE BESA"/>
    <property type="match status" value="1"/>
</dbReference>
<name>A0A511WUM9_9BACI</name>
<dbReference type="AlphaFoldDB" id="A0A511WUM9"/>
<dbReference type="InterPro" id="IPR000801">
    <property type="entry name" value="Esterase-like"/>
</dbReference>
<dbReference type="PANTHER" id="PTHR48098">
    <property type="entry name" value="ENTEROCHELIN ESTERASE-RELATED"/>
    <property type="match status" value="1"/>
</dbReference>
<dbReference type="Proteomes" id="UP000321886">
    <property type="component" value="Unassembled WGS sequence"/>
</dbReference>
<proteinExistence type="predicted"/>
<evidence type="ECO:0000313" key="1">
    <source>
        <dbReference type="EMBL" id="GEN54874.1"/>
    </source>
</evidence>
<sequence length="254" mass="29646">MLETFEVYMTAFKEKRRISVFLPKRYNHEDQKRYPVIYMHDGQNVFRDSEAIGGHSLSLEEYLDKNHIDVIVVAIDQNSEERVNEYCPWVNGDYSEQMLGDPCDLGGRGGLYIDFVTKELKPKIDRQYKTIKENTSMVGISLGGLISVYAACKYPHIYKNVVGLSSAFWRNQEKIEELIRNSDLSSIHNLYLDWGDQEVEDEEINRKFHRSNERVARLLKEKVPHMTFSVIVGGRHHYTSFKSRVPQIFSCIRL</sequence>
<comment type="caution">
    <text evidence="1">The sequence shown here is derived from an EMBL/GenBank/DDBJ whole genome shotgun (WGS) entry which is preliminary data.</text>
</comment>
<dbReference type="InterPro" id="IPR050583">
    <property type="entry name" value="Mycobacterial_A85_antigen"/>
</dbReference>
<gene>
    <name evidence="1" type="ORF">HFA01_31360</name>
</gene>
<reference evidence="1 2" key="1">
    <citation type="submission" date="2019-07" db="EMBL/GenBank/DDBJ databases">
        <title>Whole genome shotgun sequence of Halobacillus faecis NBRC 103569.</title>
        <authorList>
            <person name="Hosoyama A."/>
            <person name="Uohara A."/>
            <person name="Ohji S."/>
            <person name="Ichikawa N."/>
        </authorList>
    </citation>
    <scope>NUCLEOTIDE SEQUENCE [LARGE SCALE GENOMIC DNA]</scope>
    <source>
        <strain evidence="1 2">NBRC 103569</strain>
    </source>
</reference>
<accession>A0A511WUM9</accession>
<protein>
    <recommendedName>
        <fullName evidence="3">Esterase</fullName>
    </recommendedName>
</protein>
<dbReference type="InterPro" id="IPR029058">
    <property type="entry name" value="AB_hydrolase_fold"/>
</dbReference>
<dbReference type="Pfam" id="PF00756">
    <property type="entry name" value="Esterase"/>
    <property type="match status" value="1"/>
</dbReference>
<dbReference type="RefSeq" id="WP_146817894.1">
    <property type="nucleotide sequence ID" value="NZ_BJYD01000028.1"/>
</dbReference>
<dbReference type="Gene3D" id="3.40.50.1820">
    <property type="entry name" value="alpha/beta hydrolase"/>
    <property type="match status" value="1"/>
</dbReference>
<dbReference type="EMBL" id="BJYD01000028">
    <property type="protein sequence ID" value="GEN54874.1"/>
    <property type="molecule type" value="Genomic_DNA"/>
</dbReference>
<organism evidence="1 2">
    <name type="scientific">Halobacillus faecis</name>
    <dbReference type="NCBI Taxonomy" id="360184"/>
    <lineage>
        <taxon>Bacteria</taxon>
        <taxon>Bacillati</taxon>
        <taxon>Bacillota</taxon>
        <taxon>Bacilli</taxon>
        <taxon>Bacillales</taxon>
        <taxon>Bacillaceae</taxon>
        <taxon>Halobacillus</taxon>
    </lineage>
</organism>